<evidence type="ECO:0000313" key="2">
    <source>
        <dbReference type="Proteomes" id="UP001066276"/>
    </source>
</evidence>
<accession>A0AAV7R9R5</accession>
<keyword evidence="2" id="KW-1185">Reference proteome</keyword>
<gene>
    <name evidence="1" type="ORF">NDU88_001669</name>
</gene>
<dbReference type="EMBL" id="JANPWB010000009">
    <property type="protein sequence ID" value="KAJ1148845.1"/>
    <property type="molecule type" value="Genomic_DNA"/>
</dbReference>
<protein>
    <submittedName>
        <fullName evidence="1">Uncharacterized protein</fullName>
    </submittedName>
</protein>
<dbReference type="AlphaFoldDB" id="A0AAV7R9R5"/>
<dbReference type="Proteomes" id="UP001066276">
    <property type="component" value="Chromosome 5"/>
</dbReference>
<reference evidence="1" key="1">
    <citation type="journal article" date="2022" name="bioRxiv">
        <title>Sequencing and chromosome-scale assembly of the giantPleurodeles waltlgenome.</title>
        <authorList>
            <person name="Brown T."/>
            <person name="Elewa A."/>
            <person name="Iarovenko S."/>
            <person name="Subramanian E."/>
            <person name="Araus A.J."/>
            <person name="Petzold A."/>
            <person name="Susuki M."/>
            <person name="Suzuki K.-i.T."/>
            <person name="Hayashi T."/>
            <person name="Toyoda A."/>
            <person name="Oliveira C."/>
            <person name="Osipova E."/>
            <person name="Leigh N.D."/>
            <person name="Simon A."/>
            <person name="Yun M.H."/>
        </authorList>
    </citation>
    <scope>NUCLEOTIDE SEQUENCE</scope>
    <source>
        <strain evidence="1">20211129_DDA</strain>
        <tissue evidence="1">Liver</tissue>
    </source>
</reference>
<comment type="caution">
    <text evidence="1">The sequence shown here is derived from an EMBL/GenBank/DDBJ whole genome shotgun (WGS) entry which is preliminary data.</text>
</comment>
<sequence length="183" mass="19965">MGREAGRIGAPAAREAHLATPKGRLVPPVRSRSLGGTDLIGQPLGRPFPTLQFGTSSGVDLGSLTSRPTDGFLHESKARFLSISDCSDAFFGVVSCVRPRFLSRVSPPYLFVFRDSAGVDSACARCLATQRLLLFFFLFHYGHDGAYARCLAMQTRVVWNSATDLAQVAWRRVSLITRISRCA</sequence>
<organism evidence="1 2">
    <name type="scientific">Pleurodeles waltl</name>
    <name type="common">Iberian ribbed newt</name>
    <dbReference type="NCBI Taxonomy" id="8319"/>
    <lineage>
        <taxon>Eukaryota</taxon>
        <taxon>Metazoa</taxon>
        <taxon>Chordata</taxon>
        <taxon>Craniata</taxon>
        <taxon>Vertebrata</taxon>
        <taxon>Euteleostomi</taxon>
        <taxon>Amphibia</taxon>
        <taxon>Batrachia</taxon>
        <taxon>Caudata</taxon>
        <taxon>Salamandroidea</taxon>
        <taxon>Salamandridae</taxon>
        <taxon>Pleurodelinae</taxon>
        <taxon>Pleurodeles</taxon>
    </lineage>
</organism>
<evidence type="ECO:0000313" key="1">
    <source>
        <dbReference type="EMBL" id="KAJ1148845.1"/>
    </source>
</evidence>
<name>A0AAV7R9R5_PLEWA</name>
<proteinExistence type="predicted"/>